<keyword evidence="7" id="KW-0812">Transmembrane</keyword>
<dbReference type="PANTHER" id="PTHR43711:SF1">
    <property type="entry name" value="HISTIDINE KINASE 1"/>
    <property type="match status" value="1"/>
</dbReference>
<dbReference type="EMBL" id="JAOYOD010000001">
    <property type="protein sequence ID" value="MCV9388377.1"/>
    <property type="molecule type" value="Genomic_DNA"/>
</dbReference>
<feature type="transmembrane region" description="Helical" evidence="7">
    <location>
        <begin position="148"/>
        <end position="164"/>
    </location>
</feature>
<dbReference type="Gene3D" id="3.30.565.10">
    <property type="entry name" value="Histidine kinase-like ATPase, C-terminal domain"/>
    <property type="match status" value="1"/>
</dbReference>
<evidence type="ECO:0000313" key="10">
    <source>
        <dbReference type="Proteomes" id="UP001300692"/>
    </source>
</evidence>
<proteinExistence type="predicted"/>
<dbReference type="InterPro" id="IPR036890">
    <property type="entry name" value="HATPase_C_sf"/>
</dbReference>
<comment type="caution">
    <text evidence="9">The sequence shown here is derived from an EMBL/GenBank/DDBJ whole genome shotgun (WGS) entry which is preliminary data.</text>
</comment>
<dbReference type="Pfam" id="PF00512">
    <property type="entry name" value="HisKA"/>
    <property type="match status" value="1"/>
</dbReference>
<feature type="transmembrane region" description="Helical" evidence="7">
    <location>
        <begin position="33"/>
        <end position="50"/>
    </location>
</feature>
<dbReference type="InterPro" id="IPR005467">
    <property type="entry name" value="His_kinase_dom"/>
</dbReference>
<feature type="transmembrane region" description="Helical" evidence="7">
    <location>
        <begin position="122"/>
        <end position="141"/>
    </location>
</feature>
<comment type="catalytic activity">
    <reaction evidence="1">
        <text>ATP + protein L-histidine = ADP + protein N-phospho-L-histidine.</text>
        <dbReference type="EC" id="2.7.13.3"/>
    </reaction>
</comment>
<dbReference type="PANTHER" id="PTHR43711">
    <property type="entry name" value="TWO-COMPONENT HISTIDINE KINASE"/>
    <property type="match status" value="1"/>
</dbReference>
<protein>
    <recommendedName>
        <fullName evidence="2">histidine kinase</fullName>
        <ecNumber evidence="2">2.7.13.3</ecNumber>
    </recommendedName>
</protein>
<dbReference type="InterPro" id="IPR004358">
    <property type="entry name" value="Sig_transdc_His_kin-like_C"/>
</dbReference>
<evidence type="ECO:0000256" key="5">
    <source>
        <dbReference type="ARBA" id="ARBA00022777"/>
    </source>
</evidence>
<evidence type="ECO:0000256" key="4">
    <source>
        <dbReference type="ARBA" id="ARBA00022679"/>
    </source>
</evidence>
<evidence type="ECO:0000256" key="6">
    <source>
        <dbReference type="ARBA" id="ARBA00023012"/>
    </source>
</evidence>
<dbReference type="SMART" id="SM00387">
    <property type="entry name" value="HATPase_c"/>
    <property type="match status" value="1"/>
</dbReference>
<keyword evidence="7" id="KW-1133">Transmembrane helix</keyword>
<dbReference type="RefSeq" id="WP_264139240.1">
    <property type="nucleotide sequence ID" value="NZ_JAOYOD010000001.1"/>
</dbReference>
<keyword evidence="4" id="KW-0808">Transferase</keyword>
<accession>A0ABT3CXF2</accession>
<dbReference type="SUPFAM" id="SSF55874">
    <property type="entry name" value="ATPase domain of HSP90 chaperone/DNA topoisomerase II/histidine kinase"/>
    <property type="match status" value="1"/>
</dbReference>
<dbReference type="InterPro" id="IPR036097">
    <property type="entry name" value="HisK_dim/P_sf"/>
</dbReference>
<dbReference type="InterPro" id="IPR003594">
    <property type="entry name" value="HATPase_dom"/>
</dbReference>
<feature type="domain" description="Histidine kinase" evidence="8">
    <location>
        <begin position="233"/>
        <end position="445"/>
    </location>
</feature>
<evidence type="ECO:0000256" key="2">
    <source>
        <dbReference type="ARBA" id="ARBA00012438"/>
    </source>
</evidence>
<feature type="transmembrane region" description="Helical" evidence="7">
    <location>
        <begin position="170"/>
        <end position="188"/>
    </location>
</feature>
<sequence>MSKSFINTWSLHFHDEEIEESFRLDNIQFESRLVKIFLLMLIGFNAIYAAKDFYFTEQRDLISLQFQVFFILPVYVAMSVYTNRFKHLFQNFSFYSFAVFLCVFTIVSQLCMLYLNGDNGKGLDSIVLIAIFGSFIFSGILYRQMLGIVPFVLVVLIIFLVFLFELPLVRIINVSLIYTMAICASLLTKYQIERQRRLSYNRAASLMSDEKDIKESYLRINALSEMRRDLIAILAHDVRSPLASLQGVLSLTKSGSLSPEESREYLEKVEQQVSTVNFLVNDILIWIKSQSDEADFEKGPVNLSSIIEDLKFLFLDAFEEKQIEFKVSLTIDNVYGQPDMIKTILRNFISNAIKFSDKGTAIVLESRPEGSKVRISVRDHGMGMTADELAKLKNTFNTKLGTRKEKGMGLGLKICRALIQAHKSNLEVISQPNEGTTMSFLLNRA</sequence>
<dbReference type="Pfam" id="PF02518">
    <property type="entry name" value="HATPase_c"/>
    <property type="match status" value="1"/>
</dbReference>
<keyword evidence="5 9" id="KW-0418">Kinase</keyword>
<dbReference type="PRINTS" id="PR00344">
    <property type="entry name" value="BCTRLSENSOR"/>
</dbReference>
<name>A0ABT3CXF2_9BACT</name>
<evidence type="ECO:0000256" key="7">
    <source>
        <dbReference type="SAM" id="Phobius"/>
    </source>
</evidence>
<dbReference type="EC" id="2.7.13.3" evidence="2"/>
<dbReference type="SMART" id="SM00388">
    <property type="entry name" value="HisKA"/>
    <property type="match status" value="1"/>
</dbReference>
<dbReference type="SUPFAM" id="SSF47384">
    <property type="entry name" value="Homodimeric domain of signal transducing histidine kinase"/>
    <property type="match status" value="1"/>
</dbReference>
<evidence type="ECO:0000256" key="3">
    <source>
        <dbReference type="ARBA" id="ARBA00022553"/>
    </source>
</evidence>
<evidence type="ECO:0000256" key="1">
    <source>
        <dbReference type="ARBA" id="ARBA00000085"/>
    </source>
</evidence>
<dbReference type="InterPro" id="IPR050736">
    <property type="entry name" value="Sensor_HK_Regulatory"/>
</dbReference>
<dbReference type="Gene3D" id="1.10.287.130">
    <property type="match status" value="1"/>
</dbReference>
<keyword evidence="3" id="KW-0597">Phosphoprotein</keyword>
<dbReference type="CDD" id="cd00082">
    <property type="entry name" value="HisKA"/>
    <property type="match status" value="1"/>
</dbReference>
<gene>
    <name evidence="9" type="ORF">N7U62_16965</name>
</gene>
<evidence type="ECO:0000313" key="9">
    <source>
        <dbReference type="EMBL" id="MCV9388377.1"/>
    </source>
</evidence>
<dbReference type="GO" id="GO:0016301">
    <property type="term" value="F:kinase activity"/>
    <property type="evidence" value="ECO:0007669"/>
    <property type="project" value="UniProtKB-KW"/>
</dbReference>
<keyword evidence="6" id="KW-0902">Two-component regulatory system</keyword>
<keyword evidence="7" id="KW-0472">Membrane</keyword>
<reference evidence="9 10" key="1">
    <citation type="submission" date="2022-10" db="EMBL/GenBank/DDBJ databases">
        <title>Comparative genomics and taxonomic characterization of three novel marine species of genus Reichenbachiella exhibiting antioxidant and polysaccharide degradation activities.</title>
        <authorList>
            <person name="Muhammad N."/>
            <person name="Lee Y.-J."/>
            <person name="Ko J."/>
            <person name="Kim S.-G."/>
        </authorList>
    </citation>
    <scope>NUCLEOTIDE SEQUENCE [LARGE SCALE GENOMIC DNA]</scope>
    <source>
        <strain evidence="9 10">ABR2-5</strain>
    </source>
</reference>
<dbReference type="InterPro" id="IPR003661">
    <property type="entry name" value="HisK_dim/P_dom"/>
</dbReference>
<evidence type="ECO:0000259" key="8">
    <source>
        <dbReference type="PROSITE" id="PS50109"/>
    </source>
</evidence>
<keyword evidence="10" id="KW-1185">Reference proteome</keyword>
<organism evidence="9 10">
    <name type="scientific">Reichenbachiella ulvae</name>
    <dbReference type="NCBI Taxonomy" id="2980104"/>
    <lineage>
        <taxon>Bacteria</taxon>
        <taxon>Pseudomonadati</taxon>
        <taxon>Bacteroidota</taxon>
        <taxon>Cytophagia</taxon>
        <taxon>Cytophagales</taxon>
        <taxon>Reichenbachiellaceae</taxon>
        <taxon>Reichenbachiella</taxon>
    </lineage>
</organism>
<dbReference type="Proteomes" id="UP001300692">
    <property type="component" value="Unassembled WGS sequence"/>
</dbReference>
<feature type="transmembrane region" description="Helical" evidence="7">
    <location>
        <begin position="62"/>
        <end position="82"/>
    </location>
</feature>
<dbReference type="PROSITE" id="PS50109">
    <property type="entry name" value="HIS_KIN"/>
    <property type="match status" value="1"/>
</dbReference>
<feature type="transmembrane region" description="Helical" evidence="7">
    <location>
        <begin position="94"/>
        <end position="116"/>
    </location>
</feature>